<reference evidence="3 4" key="2">
    <citation type="submission" date="2020-02" db="EMBL/GenBank/DDBJ databases">
        <title>Candidatus Galacturonibacter soehngenii shows hetero-acetogenic catabolism of galacturonic acid but lacks a canonical carbon monoxide dehydrogenase/acetyl-CoA synthase complex.</title>
        <authorList>
            <person name="Diender M."/>
            <person name="Stouten G.R."/>
            <person name="Petersen J.F."/>
            <person name="Nielsen P.H."/>
            <person name="Dueholm M.S."/>
            <person name="Pronk J.T."/>
            <person name="Van Loosdrecht M.C.M."/>
        </authorList>
    </citation>
    <scope>NUCLEOTIDE SEQUENCE [LARGE SCALE GENOMIC DNA]</scope>
    <source>
        <strain evidence="3">GalUA</strain>
    </source>
</reference>
<dbReference type="InterPro" id="IPR050447">
    <property type="entry name" value="Erg6_SMT_methyltransf"/>
</dbReference>
<dbReference type="Gene3D" id="3.40.50.150">
    <property type="entry name" value="Vaccinia Virus protein VP39"/>
    <property type="match status" value="1"/>
</dbReference>
<evidence type="ECO:0000313" key="3">
    <source>
        <dbReference type="EMBL" id="KAB1437454.1"/>
    </source>
</evidence>
<gene>
    <name evidence="3" type="ORF">F7O84_07530</name>
</gene>
<dbReference type="GO" id="GO:0008757">
    <property type="term" value="F:S-adenosylmethionine-dependent methyltransferase activity"/>
    <property type="evidence" value="ECO:0007669"/>
    <property type="project" value="InterPro"/>
</dbReference>
<comment type="caution">
    <text evidence="3">The sequence shown here is derived from an EMBL/GenBank/DDBJ whole genome shotgun (WGS) entry which is preliminary data.</text>
</comment>
<dbReference type="GO" id="GO:0032259">
    <property type="term" value="P:methylation"/>
    <property type="evidence" value="ECO:0007669"/>
    <property type="project" value="UniProtKB-KW"/>
</dbReference>
<evidence type="ECO:0000256" key="1">
    <source>
        <dbReference type="ARBA" id="ARBA00022679"/>
    </source>
</evidence>
<dbReference type="PANTHER" id="PTHR44068:SF11">
    <property type="entry name" value="GERANYL DIPHOSPHATE 2-C-METHYLTRANSFERASE"/>
    <property type="match status" value="1"/>
</dbReference>
<dbReference type="SUPFAM" id="SSF53335">
    <property type="entry name" value="S-adenosyl-L-methionine-dependent methyltransferases"/>
    <property type="match status" value="1"/>
</dbReference>
<dbReference type="EMBL" id="WAGX01000005">
    <property type="protein sequence ID" value="KAB1437454.1"/>
    <property type="molecule type" value="Genomic_DNA"/>
</dbReference>
<dbReference type="Proteomes" id="UP000461768">
    <property type="component" value="Unassembled WGS sequence"/>
</dbReference>
<keyword evidence="4" id="KW-1185">Reference proteome</keyword>
<dbReference type="PANTHER" id="PTHR44068">
    <property type="entry name" value="ZGC:194242"/>
    <property type="match status" value="1"/>
</dbReference>
<dbReference type="RefSeq" id="WP_151143830.1">
    <property type="nucleotide sequence ID" value="NZ_WAGX01000005.1"/>
</dbReference>
<reference evidence="3 4" key="1">
    <citation type="submission" date="2019-09" db="EMBL/GenBank/DDBJ databases">
        <authorList>
            <person name="Valk L.C."/>
        </authorList>
    </citation>
    <scope>NUCLEOTIDE SEQUENCE [LARGE SCALE GENOMIC DNA]</scope>
    <source>
        <strain evidence="3">GalUA</strain>
    </source>
</reference>
<accession>A0A7V7QIT9</accession>
<dbReference type="CDD" id="cd02440">
    <property type="entry name" value="AdoMet_MTases"/>
    <property type="match status" value="1"/>
</dbReference>
<sequence>MSEINQNDSMQYKVDTKEFIKDYWTGRSEEFAKLRKAELKSNKYIRWEKEIKSQLPQKEKLKILDVGCGSGFFSILLAQLGHDVVGIDLTSKMIEHGQKMIENISGKIEFFVMDAEKLDFDAEMFDLVIARNVTWNLPNPKTAYQEWTRVLKKGGVLLNYDAEYAKDHHKQVLPANHAHNKLTKEEEIKCHQIYHMLNISCENRPEWDLKVLDEIGGIKTEIDLKVGERIYQEEDEFYIQVPMFLVKGRKI</sequence>
<protein>
    <submittedName>
        <fullName evidence="3">Methyltransferase domain-containing protein</fullName>
    </submittedName>
</protein>
<dbReference type="InterPro" id="IPR029063">
    <property type="entry name" value="SAM-dependent_MTases_sf"/>
</dbReference>
<proteinExistence type="predicted"/>
<name>A0A7V7QIT9_9FIRM</name>
<dbReference type="AlphaFoldDB" id="A0A7V7QIT9"/>
<keyword evidence="1 3" id="KW-0808">Transferase</keyword>
<dbReference type="OrthoDB" id="5522265at2"/>
<evidence type="ECO:0000259" key="2">
    <source>
        <dbReference type="Pfam" id="PF08241"/>
    </source>
</evidence>
<feature type="domain" description="Methyltransferase type 11" evidence="2">
    <location>
        <begin position="64"/>
        <end position="158"/>
    </location>
</feature>
<keyword evidence="3" id="KW-0489">Methyltransferase</keyword>
<organism evidence="3 4">
    <name type="scientific">Candidatus Galacturonatibacter soehngenii</name>
    <dbReference type="NCBI Taxonomy" id="2307010"/>
    <lineage>
        <taxon>Bacteria</taxon>
        <taxon>Bacillati</taxon>
        <taxon>Bacillota</taxon>
        <taxon>Clostridia</taxon>
        <taxon>Lachnospirales</taxon>
        <taxon>Lachnospiraceae</taxon>
        <taxon>Candidatus Galacturonatibacter</taxon>
    </lineage>
</organism>
<evidence type="ECO:0000313" key="4">
    <source>
        <dbReference type="Proteomes" id="UP000461768"/>
    </source>
</evidence>
<dbReference type="Pfam" id="PF08241">
    <property type="entry name" value="Methyltransf_11"/>
    <property type="match status" value="1"/>
</dbReference>
<dbReference type="InterPro" id="IPR013216">
    <property type="entry name" value="Methyltransf_11"/>
</dbReference>